<keyword evidence="2" id="KW-1185">Reference proteome</keyword>
<gene>
    <name evidence="1" type="ordered locus">Achl_0189</name>
</gene>
<dbReference type="KEGG" id="ach:Achl_0189"/>
<dbReference type="Proteomes" id="UP000002505">
    <property type="component" value="Chromosome"/>
</dbReference>
<name>B8H932_PSECP</name>
<dbReference type="HOGENOM" id="CLU_1406214_0_0_11"/>
<organism evidence="1 2">
    <name type="scientific">Pseudarthrobacter chlorophenolicus (strain ATCC 700700 / DSM 12829 / CIP 107037 / JCM 12360 / KCTC 9906 / NCIMB 13794 / A6)</name>
    <name type="common">Arthrobacter chlorophenolicus</name>
    <dbReference type="NCBI Taxonomy" id="452863"/>
    <lineage>
        <taxon>Bacteria</taxon>
        <taxon>Bacillati</taxon>
        <taxon>Actinomycetota</taxon>
        <taxon>Actinomycetes</taxon>
        <taxon>Micrococcales</taxon>
        <taxon>Micrococcaceae</taxon>
        <taxon>Pseudarthrobacter</taxon>
    </lineage>
</organism>
<dbReference type="EMBL" id="CP001341">
    <property type="protein sequence ID" value="ACL38191.1"/>
    <property type="molecule type" value="Genomic_DNA"/>
</dbReference>
<dbReference type="AlphaFoldDB" id="B8H932"/>
<protein>
    <submittedName>
        <fullName evidence="1">Transcriptional regulator, TetR family</fullName>
    </submittedName>
</protein>
<evidence type="ECO:0000313" key="1">
    <source>
        <dbReference type="EMBL" id="ACL38191.1"/>
    </source>
</evidence>
<dbReference type="eggNOG" id="COG1414">
    <property type="taxonomic scope" value="Bacteria"/>
</dbReference>
<reference evidence="1" key="1">
    <citation type="submission" date="2009-01" db="EMBL/GenBank/DDBJ databases">
        <title>Complete sequence of chromosome of Arthrobacter chlorophenolicus A6.</title>
        <authorList>
            <consortium name="US DOE Joint Genome Institute"/>
            <person name="Lucas S."/>
            <person name="Copeland A."/>
            <person name="Lapidus A."/>
            <person name="Glavina del Rio T."/>
            <person name="Tice H."/>
            <person name="Bruce D."/>
            <person name="Goodwin L."/>
            <person name="Pitluck S."/>
            <person name="Goltsman E."/>
            <person name="Clum A."/>
            <person name="Larimer F."/>
            <person name="Land M."/>
            <person name="Hauser L."/>
            <person name="Kyrpides N."/>
            <person name="Mikhailova N."/>
            <person name="Jansson J."/>
            <person name="Richardson P."/>
        </authorList>
    </citation>
    <scope>NUCLEOTIDE SEQUENCE [LARGE SCALE GENOMIC DNA]</scope>
    <source>
        <strain evidence="1">A6</strain>
    </source>
</reference>
<proteinExistence type="predicted"/>
<evidence type="ECO:0000313" key="2">
    <source>
        <dbReference type="Proteomes" id="UP000002505"/>
    </source>
</evidence>
<sequence>MPMSFISSTSRTAPSILTPLTPLLWQRTIPAVAERAGPSLATAYRYLLTLDELRRKFMLGVIDGLYESTKNLKSNGLELLEDTMAEWIKVVAEDGPAMVLVRSREGFLCRLQQGEPNVRAFEKVWGPPIRQLLDKAGIDWTQFPYAIGVFNAMFNSREIMDLKAVTGLNDEKLVTGCSRLYWAALQGLCDTND</sequence>
<accession>B8H932</accession>